<dbReference type="EMBL" id="HBUF01162175">
    <property type="protein sequence ID" value="CAG6650404.1"/>
    <property type="molecule type" value="Transcribed_RNA"/>
</dbReference>
<dbReference type="EMBL" id="HBUF01558190">
    <property type="protein sequence ID" value="CAG6761027.1"/>
    <property type="molecule type" value="Transcribed_RNA"/>
</dbReference>
<proteinExistence type="predicted"/>
<dbReference type="EMBL" id="HBUF01207343">
    <property type="protein sequence ID" value="CAG6664277.1"/>
    <property type="molecule type" value="Transcribed_RNA"/>
</dbReference>
<dbReference type="EMBL" id="HBUF01558193">
    <property type="protein sequence ID" value="CAG6761037.1"/>
    <property type="molecule type" value="Transcribed_RNA"/>
</dbReference>
<dbReference type="EMBL" id="HBUF01162173">
    <property type="protein sequence ID" value="CAG6650400.1"/>
    <property type="molecule type" value="Transcribed_RNA"/>
</dbReference>
<dbReference type="AlphaFoldDB" id="A0A8D9EPK3"/>
<dbReference type="EMBL" id="HBUF01162176">
    <property type="protein sequence ID" value="CAG6650407.1"/>
    <property type="molecule type" value="Transcribed_RNA"/>
</dbReference>
<dbReference type="EMBL" id="HBUF01207341">
    <property type="protein sequence ID" value="CAG6664272.1"/>
    <property type="molecule type" value="Transcribed_RNA"/>
</dbReference>
<dbReference type="EMBL" id="HBUF01207342">
    <property type="protein sequence ID" value="CAG6664274.1"/>
    <property type="molecule type" value="Transcribed_RNA"/>
</dbReference>
<organism evidence="1">
    <name type="scientific">Cacopsylla melanoneura</name>
    <dbReference type="NCBI Taxonomy" id="428564"/>
    <lineage>
        <taxon>Eukaryota</taxon>
        <taxon>Metazoa</taxon>
        <taxon>Ecdysozoa</taxon>
        <taxon>Arthropoda</taxon>
        <taxon>Hexapoda</taxon>
        <taxon>Insecta</taxon>
        <taxon>Pterygota</taxon>
        <taxon>Neoptera</taxon>
        <taxon>Paraneoptera</taxon>
        <taxon>Hemiptera</taxon>
        <taxon>Sternorrhyncha</taxon>
        <taxon>Psylloidea</taxon>
        <taxon>Psyllidae</taxon>
        <taxon>Psyllinae</taxon>
        <taxon>Cacopsylla</taxon>
    </lineage>
</organism>
<dbReference type="EMBL" id="HBUF01162172">
    <property type="protein sequence ID" value="CAG6650397.1"/>
    <property type="molecule type" value="Transcribed_RNA"/>
</dbReference>
<sequence length="141" mass="16566">MLKSRRCGCYYETAWLDVDKGSLYRSSLQCSFPRRFDQSDSRLTQSLLDLIHLLHLLHSLRVPSKERWRWRRQLVAQMCRRTGRRNTSKPGGGVRFDMFLFDDPLFAFLSTLGEEFGSFSFGSVQVSDQIKTNLWTKTGFW</sequence>
<dbReference type="EMBL" id="HBUF01207340">
    <property type="protein sequence ID" value="CAG6664269.1"/>
    <property type="molecule type" value="Transcribed_RNA"/>
</dbReference>
<reference evidence="1" key="1">
    <citation type="submission" date="2021-05" db="EMBL/GenBank/DDBJ databases">
        <authorList>
            <person name="Alioto T."/>
            <person name="Alioto T."/>
            <person name="Gomez Garrido J."/>
        </authorList>
    </citation>
    <scope>NUCLEOTIDE SEQUENCE</scope>
</reference>
<name>A0A8D9EPK3_9HEMI</name>
<dbReference type="EMBL" id="HBUF01558191">
    <property type="protein sequence ID" value="CAG6761030.1"/>
    <property type="molecule type" value="Transcribed_RNA"/>
</dbReference>
<dbReference type="EMBL" id="HBUF01558192">
    <property type="protein sequence ID" value="CAG6761033.1"/>
    <property type="molecule type" value="Transcribed_RNA"/>
</dbReference>
<protein>
    <submittedName>
        <fullName evidence="1">Uncharacterized protein</fullName>
    </submittedName>
</protein>
<accession>A0A8D9EPK3</accession>
<evidence type="ECO:0000313" key="1">
    <source>
        <dbReference type="EMBL" id="CAG6761037.1"/>
    </source>
</evidence>